<dbReference type="Proteomes" id="UP001634393">
    <property type="component" value="Unassembled WGS sequence"/>
</dbReference>
<reference evidence="1 2" key="1">
    <citation type="submission" date="2024-12" db="EMBL/GenBank/DDBJ databases">
        <title>The unique morphological basis and parallel evolutionary history of personate flowers in Penstemon.</title>
        <authorList>
            <person name="Depatie T.H."/>
            <person name="Wessinger C.A."/>
        </authorList>
    </citation>
    <scope>NUCLEOTIDE SEQUENCE [LARGE SCALE GENOMIC DNA]</scope>
    <source>
        <strain evidence="1">WTNN_2</strain>
        <tissue evidence="1">Leaf</tissue>
    </source>
</reference>
<evidence type="ECO:0000313" key="1">
    <source>
        <dbReference type="EMBL" id="KAL3832881.1"/>
    </source>
</evidence>
<evidence type="ECO:0000313" key="2">
    <source>
        <dbReference type="Proteomes" id="UP001634393"/>
    </source>
</evidence>
<name>A0ABD3T7G1_9LAMI</name>
<protein>
    <submittedName>
        <fullName evidence="1">Uncharacterized protein</fullName>
    </submittedName>
</protein>
<comment type="caution">
    <text evidence="1">The sequence shown here is derived from an EMBL/GenBank/DDBJ whole genome shotgun (WGS) entry which is preliminary data.</text>
</comment>
<sequence>MFGLQLLKSSHAYRIGSLQIYQNDCFSGTTFSTHQDRLASVFINYRPEVSATAKRWGLSSPKAAPLYCCIIWTSYKCGNLRKGFTAIKIFPVYVCKEQV</sequence>
<proteinExistence type="predicted"/>
<dbReference type="AlphaFoldDB" id="A0ABD3T7G1"/>
<keyword evidence="2" id="KW-1185">Reference proteome</keyword>
<dbReference type="EMBL" id="JBJXBP010000004">
    <property type="protein sequence ID" value="KAL3832881.1"/>
    <property type="molecule type" value="Genomic_DNA"/>
</dbReference>
<accession>A0ABD3T7G1</accession>
<gene>
    <name evidence="1" type="ORF">ACJIZ3_007617</name>
</gene>
<organism evidence="1 2">
    <name type="scientific">Penstemon smallii</name>
    <dbReference type="NCBI Taxonomy" id="265156"/>
    <lineage>
        <taxon>Eukaryota</taxon>
        <taxon>Viridiplantae</taxon>
        <taxon>Streptophyta</taxon>
        <taxon>Embryophyta</taxon>
        <taxon>Tracheophyta</taxon>
        <taxon>Spermatophyta</taxon>
        <taxon>Magnoliopsida</taxon>
        <taxon>eudicotyledons</taxon>
        <taxon>Gunneridae</taxon>
        <taxon>Pentapetalae</taxon>
        <taxon>asterids</taxon>
        <taxon>lamiids</taxon>
        <taxon>Lamiales</taxon>
        <taxon>Plantaginaceae</taxon>
        <taxon>Cheloneae</taxon>
        <taxon>Penstemon</taxon>
    </lineage>
</organism>